<evidence type="ECO:0000256" key="9">
    <source>
        <dbReference type="ARBA" id="ARBA00023136"/>
    </source>
</evidence>
<feature type="transmembrane region" description="Helical" evidence="10">
    <location>
        <begin position="104"/>
        <end position="124"/>
    </location>
</feature>
<gene>
    <name evidence="11" type="ORF">AR686_12825</name>
</gene>
<proteinExistence type="inferred from homology"/>
<evidence type="ECO:0000313" key="11">
    <source>
        <dbReference type="EMBL" id="KUJ55683.1"/>
    </source>
</evidence>
<accession>A0A101CG90</accession>
<evidence type="ECO:0000313" key="12">
    <source>
        <dbReference type="Proteomes" id="UP000054388"/>
    </source>
</evidence>
<keyword evidence="8 10" id="KW-1133">Transmembrane helix</keyword>
<dbReference type="Pfam" id="PF04973">
    <property type="entry name" value="NMN_transporter"/>
    <property type="match status" value="1"/>
</dbReference>
<evidence type="ECO:0000256" key="6">
    <source>
        <dbReference type="ARBA" id="ARBA00022475"/>
    </source>
</evidence>
<comment type="function">
    <text evidence="1">Required for nicotinamide riboside transport across the inner membrane.</text>
</comment>
<feature type="transmembrane region" description="Helical" evidence="10">
    <location>
        <begin position="42"/>
        <end position="62"/>
    </location>
</feature>
<feature type="transmembrane region" description="Helical" evidence="10">
    <location>
        <begin position="15"/>
        <end position="35"/>
    </location>
</feature>
<dbReference type="EMBL" id="LMAI01000006">
    <property type="protein sequence ID" value="KUJ55683.1"/>
    <property type="molecule type" value="Genomic_DNA"/>
</dbReference>
<feature type="transmembrane region" description="Helical" evidence="10">
    <location>
        <begin position="146"/>
        <end position="166"/>
    </location>
</feature>
<dbReference type="GO" id="GO:0005886">
    <property type="term" value="C:plasma membrane"/>
    <property type="evidence" value="ECO:0007669"/>
    <property type="project" value="UniProtKB-SubCell"/>
</dbReference>
<dbReference type="AlphaFoldDB" id="A0A101CG90"/>
<comment type="caution">
    <text evidence="11">The sequence shown here is derived from an EMBL/GenBank/DDBJ whole genome shotgun (WGS) entry which is preliminary data.</text>
</comment>
<dbReference type="RefSeq" id="WP_059137167.1">
    <property type="nucleotide sequence ID" value="NZ_LMAI01000006.1"/>
</dbReference>
<evidence type="ECO:0000256" key="8">
    <source>
        <dbReference type="ARBA" id="ARBA00022989"/>
    </source>
</evidence>
<dbReference type="NCBIfam" id="TIGR01528">
    <property type="entry name" value="NMN_trans_PnuC"/>
    <property type="match status" value="1"/>
</dbReference>
<keyword evidence="7 10" id="KW-0812">Transmembrane</keyword>
<dbReference type="InterPro" id="IPR006419">
    <property type="entry name" value="NMN_transpt_PnuC"/>
</dbReference>
<dbReference type="PANTHER" id="PTHR36122:SF2">
    <property type="entry name" value="NICOTINAMIDE RIBOSIDE TRANSPORTER PNUC"/>
    <property type="match status" value="1"/>
</dbReference>
<comment type="subcellular location">
    <subcellularLocation>
        <location evidence="2">Cell membrane</location>
        <topology evidence="2">Multi-pass membrane protein</topology>
    </subcellularLocation>
</comment>
<evidence type="ECO:0000256" key="2">
    <source>
        <dbReference type="ARBA" id="ARBA00004651"/>
    </source>
</evidence>
<dbReference type="Proteomes" id="UP000054388">
    <property type="component" value="Unassembled WGS sequence"/>
</dbReference>
<keyword evidence="6" id="KW-1003">Cell membrane</keyword>
<reference evidence="11 12" key="1">
    <citation type="submission" date="2015-10" db="EMBL/GenBank/DDBJ databases">
        <title>Genome sequence of Chryseobacterium greenlandense.</title>
        <authorList>
            <person name="Newman J."/>
            <person name="Fischer K."/>
            <person name="Miller J."/>
        </authorList>
    </citation>
    <scope>NUCLEOTIDE SEQUENCE [LARGE SCALE GENOMIC DNA]</scope>
    <source>
        <strain evidence="11 12">UMB34</strain>
    </source>
</reference>
<organism evidence="11 12">
    <name type="scientific">Chryseobacterium aquaticum subsp. greenlandense</name>
    <dbReference type="NCBI Taxonomy" id="345663"/>
    <lineage>
        <taxon>Bacteria</taxon>
        <taxon>Pseudomonadati</taxon>
        <taxon>Bacteroidota</taxon>
        <taxon>Flavobacteriia</taxon>
        <taxon>Flavobacteriales</taxon>
        <taxon>Weeksellaceae</taxon>
        <taxon>Chryseobacterium group</taxon>
        <taxon>Chryseobacterium</taxon>
    </lineage>
</organism>
<comment type="similarity">
    <text evidence="3">Belongs to the nicotinamide ribonucleoside (NR) uptake permease (TC 4.B.1) family.</text>
</comment>
<protein>
    <recommendedName>
        <fullName evidence="4">Nicotinamide riboside transporter PnuC</fullName>
    </recommendedName>
</protein>
<evidence type="ECO:0000256" key="5">
    <source>
        <dbReference type="ARBA" id="ARBA00022448"/>
    </source>
</evidence>
<dbReference type="GO" id="GO:0034257">
    <property type="term" value="F:nicotinamide riboside transmembrane transporter activity"/>
    <property type="evidence" value="ECO:0007669"/>
    <property type="project" value="InterPro"/>
</dbReference>
<feature type="transmembrane region" description="Helical" evidence="10">
    <location>
        <begin position="68"/>
        <end position="84"/>
    </location>
</feature>
<feature type="transmembrane region" description="Helical" evidence="10">
    <location>
        <begin position="196"/>
        <end position="213"/>
    </location>
</feature>
<evidence type="ECO:0000256" key="4">
    <source>
        <dbReference type="ARBA" id="ARBA00017522"/>
    </source>
</evidence>
<name>A0A101CG90_9FLAO</name>
<evidence type="ECO:0000256" key="3">
    <source>
        <dbReference type="ARBA" id="ARBA00006669"/>
    </source>
</evidence>
<keyword evidence="5" id="KW-0813">Transport</keyword>
<evidence type="ECO:0000256" key="7">
    <source>
        <dbReference type="ARBA" id="ARBA00022692"/>
    </source>
</evidence>
<evidence type="ECO:0000256" key="10">
    <source>
        <dbReference type="SAM" id="Phobius"/>
    </source>
</evidence>
<keyword evidence="9 10" id="KW-0472">Membrane</keyword>
<evidence type="ECO:0000256" key="1">
    <source>
        <dbReference type="ARBA" id="ARBA00002672"/>
    </source>
</evidence>
<dbReference type="PANTHER" id="PTHR36122">
    <property type="entry name" value="NICOTINAMIDE RIBOSIDE TRANSPORTER PNUC"/>
    <property type="match status" value="1"/>
</dbReference>
<feature type="transmembrane region" description="Helical" evidence="10">
    <location>
        <begin position="173"/>
        <end position="190"/>
    </location>
</feature>
<sequence length="225" mass="26598">MNLYDLFVKPYESYTYLQILLEVTGTVFGILSVYFSIKKNIWVYPTGIISTLIYVYILFNFGLLGDCLINVYYTAMSIYGWILWSKNSEDNIHVEVTWATKKEWFFAIILFIISMLLVTVIYYYKPYIDNHFSLKGVNLGLYHLDWANWLDILTTSTFLVGMWFMAKQRIENWIFWIVGDFICIPMLIYKELGITSVQYLVFTVMAILGYVSWKKSFKEKNTVKT</sequence>